<accession>A0AAV1QSU2</accession>
<sequence>MTQKAVEIREGSNQTKEPTVTNVGIVEMGSYQAKEVLDISVIPAANTIMVMLDVQTTSTNPPHSRRVNKDIVASDFIKEPTEMEIDHRADCVETIVYDAAEIGMLTTNV</sequence>
<organism evidence="1 2">
    <name type="scientific">Dovyalis caffra</name>
    <dbReference type="NCBI Taxonomy" id="77055"/>
    <lineage>
        <taxon>Eukaryota</taxon>
        <taxon>Viridiplantae</taxon>
        <taxon>Streptophyta</taxon>
        <taxon>Embryophyta</taxon>
        <taxon>Tracheophyta</taxon>
        <taxon>Spermatophyta</taxon>
        <taxon>Magnoliopsida</taxon>
        <taxon>eudicotyledons</taxon>
        <taxon>Gunneridae</taxon>
        <taxon>Pentapetalae</taxon>
        <taxon>rosids</taxon>
        <taxon>fabids</taxon>
        <taxon>Malpighiales</taxon>
        <taxon>Salicaceae</taxon>
        <taxon>Flacourtieae</taxon>
        <taxon>Dovyalis</taxon>
    </lineage>
</organism>
<reference evidence="1 2" key="1">
    <citation type="submission" date="2024-01" db="EMBL/GenBank/DDBJ databases">
        <authorList>
            <person name="Waweru B."/>
        </authorList>
    </citation>
    <scope>NUCLEOTIDE SEQUENCE [LARGE SCALE GENOMIC DNA]</scope>
</reference>
<gene>
    <name evidence="1" type="ORF">DCAF_LOCUS2204</name>
</gene>
<keyword evidence="2" id="KW-1185">Reference proteome</keyword>
<evidence type="ECO:0000313" key="1">
    <source>
        <dbReference type="EMBL" id="CAK7324556.1"/>
    </source>
</evidence>
<proteinExistence type="predicted"/>
<protein>
    <submittedName>
        <fullName evidence="1">Uncharacterized protein</fullName>
    </submittedName>
</protein>
<name>A0AAV1QSU2_9ROSI</name>
<dbReference type="EMBL" id="CAWUPB010000351">
    <property type="protein sequence ID" value="CAK7324556.1"/>
    <property type="molecule type" value="Genomic_DNA"/>
</dbReference>
<dbReference type="Proteomes" id="UP001314170">
    <property type="component" value="Unassembled WGS sequence"/>
</dbReference>
<evidence type="ECO:0000313" key="2">
    <source>
        <dbReference type="Proteomes" id="UP001314170"/>
    </source>
</evidence>
<comment type="caution">
    <text evidence="1">The sequence shown here is derived from an EMBL/GenBank/DDBJ whole genome shotgun (WGS) entry which is preliminary data.</text>
</comment>
<dbReference type="AlphaFoldDB" id="A0AAV1QSU2"/>